<accession>A0A9D1GZ34</accession>
<sequence>MAQRTTSFQDDYWNGPGGQKTFTHPVRWGWLDGLATDASILDYGSGYGRLVAEFTQRGHTGVRGVDPAATMVHRGVRDGLALQVMVDPPSVPDSIPPADLVLLFAVLTCVPSDDDQRALIAAAWQAVRPGGLLYVADFLQIEGSDRYRTMRPDSTPYGTFTTSDGAVLRHHTSEHLDELVGGRPVRRERLALTTMNGNAAAGYQLLASKE</sequence>
<keyword evidence="1" id="KW-0489">Methyltransferase</keyword>
<dbReference type="GO" id="GO:0032259">
    <property type="term" value="P:methylation"/>
    <property type="evidence" value="ECO:0007669"/>
    <property type="project" value="UniProtKB-KW"/>
</dbReference>
<dbReference type="AlphaFoldDB" id="A0A9D1GZ34"/>
<reference evidence="1" key="2">
    <citation type="journal article" date="2021" name="PeerJ">
        <title>Extensive microbial diversity within the chicken gut microbiome revealed by metagenomics and culture.</title>
        <authorList>
            <person name="Gilroy R."/>
            <person name="Ravi A."/>
            <person name="Getino M."/>
            <person name="Pursley I."/>
            <person name="Horton D.L."/>
            <person name="Alikhan N.F."/>
            <person name="Baker D."/>
            <person name="Gharbi K."/>
            <person name="Hall N."/>
            <person name="Watson M."/>
            <person name="Adriaenssens E.M."/>
            <person name="Foster-Nyarko E."/>
            <person name="Jarju S."/>
            <person name="Secka A."/>
            <person name="Antonio M."/>
            <person name="Oren A."/>
            <person name="Chaudhuri R.R."/>
            <person name="La Ragione R."/>
            <person name="Hildebrand F."/>
            <person name="Pallen M.J."/>
        </authorList>
    </citation>
    <scope>NUCLEOTIDE SEQUENCE</scope>
    <source>
        <strain evidence="1">ChiGjej1B1-24693</strain>
    </source>
</reference>
<organism evidence="1 2">
    <name type="scientific">Candidatus Avipropionibacterium avicola</name>
    <dbReference type="NCBI Taxonomy" id="2840701"/>
    <lineage>
        <taxon>Bacteria</taxon>
        <taxon>Bacillati</taxon>
        <taxon>Actinomycetota</taxon>
        <taxon>Actinomycetes</taxon>
        <taxon>Propionibacteriales</taxon>
        <taxon>Propionibacteriaceae</taxon>
        <taxon>Propionibacteriaceae incertae sedis</taxon>
        <taxon>Candidatus Avipropionibacterium</taxon>
    </lineage>
</organism>
<evidence type="ECO:0000313" key="2">
    <source>
        <dbReference type="Proteomes" id="UP000886842"/>
    </source>
</evidence>
<dbReference type="CDD" id="cd02440">
    <property type="entry name" value="AdoMet_MTases"/>
    <property type="match status" value="1"/>
</dbReference>
<comment type="caution">
    <text evidence="1">The sequence shown here is derived from an EMBL/GenBank/DDBJ whole genome shotgun (WGS) entry which is preliminary data.</text>
</comment>
<dbReference type="SUPFAM" id="SSF53335">
    <property type="entry name" value="S-adenosyl-L-methionine-dependent methyltransferases"/>
    <property type="match status" value="1"/>
</dbReference>
<dbReference type="Gene3D" id="3.40.50.150">
    <property type="entry name" value="Vaccinia Virus protein VP39"/>
    <property type="match status" value="1"/>
</dbReference>
<dbReference type="Proteomes" id="UP000886842">
    <property type="component" value="Unassembled WGS sequence"/>
</dbReference>
<dbReference type="EMBL" id="DVLP01000373">
    <property type="protein sequence ID" value="HIT76448.1"/>
    <property type="molecule type" value="Genomic_DNA"/>
</dbReference>
<dbReference type="GO" id="GO:0008168">
    <property type="term" value="F:methyltransferase activity"/>
    <property type="evidence" value="ECO:0007669"/>
    <property type="project" value="UniProtKB-KW"/>
</dbReference>
<protein>
    <submittedName>
        <fullName evidence="1">Class I SAM-dependent methyltransferase</fullName>
    </submittedName>
</protein>
<gene>
    <name evidence="1" type="ORF">IAA98_12760</name>
</gene>
<evidence type="ECO:0000313" key="1">
    <source>
        <dbReference type="EMBL" id="HIT76448.1"/>
    </source>
</evidence>
<name>A0A9D1GZ34_9ACTN</name>
<keyword evidence="1" id="KW-0808">Transferase</keyword>
<proteinExistence type="predicted"/>
<reference evidence="1" key="1">
    <citation type="submission" date="2020-10" db="EMBL/GenBank/DDBJ databases">
        <authorList>
            <person name="Gilroy R."/>
        </authorList>
    </citation>
    <scope>NUCLEOTIDE SEQUENCE</scope>
    <source>
        <strain evidence="1">ChiGjej1B1-24693</strain>
    </source>
</reference>
<dbReference type="InterPro" id="IPR029063">
    <property type="entry name" value="SAM-dependent_MTases_sf"/>
</dbReference>
<dbReference type="Pfam" id="PF13489">
    <property type="entry name" value="Methyltransf_23"/>
    <property type="match status" value="1"/>
</dbReference>